<feature type="domain" description="YHS" evidence="3">
    <location>
        <begin position="408"/>
        <end position="449"/>
    </location>
</feature>
<dbReference type="GO" id="GO:0004497">
    <property type="term" value="F:monooxygenase activity"/>
    <property type="evidence" value="ECO:0007669"/>
    <property type="project" value="UniProtKB-KW"/>
</dbReference>
<dbReference type="Pfam" id="PF04945">
    <property type="entry name" value="YHS"/>
    <property type="match status" value="1"/>
</dbReference>
<dbReference type="InterPro" id="IPR007029">
    <property type="entry name" value="YHS_dom"/>
</dbReference>
<sequence>MTAKKLSLKQRYEFLTRDLDWEPSYQPIDAIFPYDQFEGIKIKDWSGWEDPFRLTMDSYWKFQAEKERKLYAVIDAFAQNNGQTGISDGRYVNVLKIFLTGISPEEYQAHRGFAFTGRHFRGAGTRVACQMQSIDELRHVQTQIHTISHYNKFFDGMSEFPAQHDRVFYLSVPKSFFDDARSAGPFEFMIAIGFAFEYLLTNLLFVPFMSGAAYNGDMSTVTFGFSAQSDESRHMTLGIEVIKFLLEQHPDNLPIVQKWVDKWFWRGFRLLGIVAAMMDYMLPKKVMSWKEAWDIYFVEAGGALFKDLARYGLKMPKYADVATEACEHISHQNWGLFYQLCHVAGFHAWMPDAAHLDWLSEKYPNTFDKYYRPRFEMWAKQEKDGKRFYFNGLPQLCSCCQLPMLYTEPGDPTKTCFRSSTFKDTRYHFCSDGCKDIFDNEPEKYVQSWLPVNQIFQGNCGGATVPEVLKWYHINVGVDNGDYVGSPDEALWKSWAEQRLSEAS</sequence>
<evidence type="ECO:0000256" key="1">
    <source>
        <dbReference type="ARBA" id="ARBA00023002"/>
    </source>
</evidence>
<dbReference type="SUPFAM" id="SSF47240">
    <property type="entry name" value="Ferritin-like"/>
    <property type="match status" value="1"/>
</dbReference>
<reference evidence="4 5" key="1">
    <citation type="submission" date="2020-08" db="EMBL/GenBank/DDBJ databases">
        <title>Genomic Encyclopedia of Type Strains, Phase IV (KMG-IV): sequencing the most valuable type-strain genomes for metagenomic binning, comparative biology and taxonomic classification.</title>
        <authorList>
            <person name="Goeker M."/>
        </authorList>
    </citation>
    <scope>NUCLEOTIDE SEQUENCE [LARGE SCALE GENOMIC DNA]</scope>
    <source>
        <strain evidence="4 5">DSM 27026</strain>
    </source>
</reference>
<dbReference type="InterPro" id="IPR009078">
    <property type="entry name" value="Ferritin-like_SF"/>
</dbReference>
<proteinExistence type="predicted"/>
<evidence type="ECO:0000259" key="3">
    <source>
        <dbReference type="Pfam" id="PF04945"/>
    </source>
</evidence>
<evidence type="ECO:0000256" key="2">
    <source>
        <dbReference type="ARBA" id="ARBA00023033"/>
    </source>
</evidence>
<dbReference type="AlphaFoldDB" id="A0A840VB78"/>
<dbReference type="Proteomes" id="UP000553706">
    <property type="component" value="Unassembled WGS sequence"/>
</dbReference>
<dbReference type="CDD" id="cd01057">
    <property type="entry name" value="AAMH_A"/>
    <property type="match status" value="1"/>
</dbReference>
<comment type="caution">
    <text evidence="4">The sequence shown here is derived from an EMBL/GenBank/DDBJ whole genome shotgun (WGS) entry which is preliminary data.</text>
</comment>
<evidence type="ECO:0000313" key="4">
    <source>
        <dbReference type="EMBL" id="MBB5373033.1"/>
    </source>
</evidence>
<protein>
    <submittedName>
        <fullName evidence="4">Phenol hydroxylase P3 protein</fullName>
        <ecNumber evidence="4">1.14.13.-</ecNumber>
    </submittedName>
</protein>
<name>A0A840VB78_9PROT</name>
<organism evidence="4 5">
    <name type="scientific">Acidocella aromatica</name>
    <dbReference type="NCBI Taxonomy" id="1303579"/>
    <lineage>
        <taxon>Bacteria</taxon>
        <taxon>Pseudomonadati</taxon>
        <taxon>Pseudomonadota</taxon>
        <taxon>Alphaproteobacteria</taxon>
        <taxon>Acetobacterales</taxon>
        <taxon>Acidocellaceae</taxon>
        <taxon>Acidocella</taxon>
    </lineage>
</organism>
<dbReference type="EMBL" id="JACHFJ010000004">
    <property type="protein sequence ID" value="MBB5373033.1"/>
    <property type="molecule type" value="Genomic_DNA"/>
</dbReference>
<keyword evidence="1 4" id="KW-0560">Oxidoreductase</keyword>
<accession>A0A840VB78</accession>
<keyword evidence="2" id="KW-0503">Monooxygenase</keyword>
<dbReference type="InterPro" id="IPR003430">
    <property type="entry name" value="Phenol_Hydrox"/>
</dbReference>
<evidence type="ECO:0000313" key="5">
    <source>
        <dbReference type="Proteomes" id="UP000553706"/>
    </source>
</evidence>
<dbReference type="Gene3D" id="1.10.620.20">
    <property type="entry name" value="Ribonucleotide Reductase, subunit A"/>
    <property type="match status" value="1"/>
</dbReference>
<dbReference type="Pfam" id="PF02332">
    <property type="entry name" value="Phenol_Hydrox"/>
    <property type="match status" value="1"/>
</dbReference>
<dbReference type="EC" id="1.14.13.-" evidence="4"/>
<dbReference type="RefSeq" id="WP_183266054.1">
    <property type="nucleotide sequence ID" value="NZ_JACHFJ010000004.1"/>
</dbReference>
<keyword evidence="5" id="KW-1185">Reference proteome</keyword>
<gene>
    <name evidence="4" type="ORF">HNP71_001291</name>
</gene>
<dbReference type="InterPro" id="IPR012348">
    <property type="entry name" value="RNR-like"/>
</dbReference>